<keyword evidence="9" id="KW-1185">Reference proteome</keyword>
<dbReference type="EnsemblMetazoa" id="CapteT197457">
    <property type="protein sequence ID" value="CapteP197457"/>
    <property type="gene ID" value="CapteG197457"/>
</dbReference>
<dbReference type="HOGENOM" id="CLU_708322_0_0_1"/>
<comment type="subcellular location">
    <subcellularLocation>
        <location evidence="1">Membrane</location>
    </subcellularLocation>
</comment>
<evidence type="ECO:0000256" key="1">
    <source>
        <dbReference type="ARBA" id="ARBA00004370"/>
    </source>
</evidence>
<feature type="transmembrane region" description="Helical" evidence="5">
    <location>
        <begin position="75"/>
        <end position="97"/>
    </location>
</feature>
<feature type="transmembrane region" description="Helical" evidence="5">
    <location>
        <begin position="236"/>
        <end position="261"/>
    </location>
</feature>
<dbReference type="InterPro" id="IPR017452">
    <property type="entry name" value="GPCR_Rhodpsn_7TM"/>
</dbReference>
<dbReference type="PRINTS" id="PR00237">
    <property type="entry name" value="GPCRRHODOPSN"/>
</dbReference>
<keyword evidence="3 5" id="KW-1133">Transmembrane helix</keyword>
<dbReference type="GO" id="GO:0004930">
    <property type="term" value="F:G protein-coupled receptor activity"/>
    <property type="evidence" value="ECO:0007669"/>
    <property type="project" value="InterPro"/>
</dbReference>
<feature type="transmembrane region" description="Helical" evidence="5">
    <location>
        <begin position="106"/>
        <end position="129"/>
    </location>
</feature>
<name>R7T9R6_CAPTE</name>
<evidence type="ECO:0000313" key="8">
    <source>
        <dbReference type="EnsemblMetazoa" id="CapteP197457"/>
    </source>
</evidence>
<evidence type="ECO:0000256" key="4">
    <source>
        <dbReference type="ARBA" id="ARBA00023136"/>
    </source>
</evidence>
<feature type="transmembrane region" description="Helical" evidence="5">
    <location>
        <begin position="290"/>
        <end position="316"/>
    </location>
</feature>
<dbReference type="PANTHER" id="PTHR47760:SF2">
    <property type="entry name" value="G-PROTEIN COUPLED RECEPTOR B0563.6-RELATED"/>
    <property type="match status" value="1"/>
</dbReference>
<feature type="transmembrane region" description="Helical" evidence="5">
    <location>
        <begin position="328"/>
        <end position="352"/>
    </location>
</feature>
<dbReference type="Pfam" id="PF00001">
    <property type="entry name" value="7tm_1"/>
    <property type="match status" value="1"/>
</dbReference>
<dbReference type="AlphaFoldDB" id="R7T9R6"/>
<evidence type="ECO:0000256" key="3">
    <source>
        <dbReference type="ARBA" id="ARBA00022989"/>
    </source>
</evidence>
<reference evidence="7 9" key="2">
    <citation type="journal article" date="2013" name="Nature">
        <title>Insights into bilaterian evolution from three spiralian genomes.</title>
        <authorList>
            <person name="Simakov O."/>
            <person name="Marletaz F."/>
            <person name="Cho S.J."/>
            <person name="Edsinger-Gonzales E."/>
            <person name="Havlak P."/>
            <person name="Hellsten U."/>
            <person name="Kuo D.H."/>
            <person name="Larsson T."/>
            <person name="Lv J."/>
            <person name="Arendt D."/>
            <person name="Savage R."/>
            <person name="Osoegawa K."/>
            <person name="de Jong P."/>
            <person name="Grimwood J."/>
            <person name="Chapman J.A."/>
            <person name="Shapiro H."/>
            <person name="Aerts A."/>
            <person name="Otillar R.P."/>
            <person name="Terry A.Y."/>
            <person name="Boore J.L."/>
            <person name="Grigoriev I.V."/>
            <person name="Lindberg D.R."/>
            <person name="Seaver E.C."/>
            <person name="Weisblat D.A."/>
            <person name="Putnam N.H."/>
            <person name="Rokhsar D.S."/>
        </authorList>
    </citation>
    <scope>NUCLEOTIDE SEQUENCE</scope>
    <source>
        <strain evidence="7 9">I ESC-2004</strain>
    </source>
</reference>
<dbReference type="Proteomes" id="UP000014760">
    <property type="component" value="Unassembled WGS sequence"/>
</dbReference>
<dbReference type="InterPro" id="IPR053093">
    <property type="entry name" value="GPCR-like"/>
</dbReference>
<dbReference type="GO" id="GO:0016020">
    <property type="term" value="C:membrane"/>
    <property type="evidence" value="ECO:0007669"/>
    <property type="project" value="UniProtKB-SubCell"/>
</dbReference>
<evidence type="ECO:0000313" key="7">
    <source>
        <dbReference type="EMBL" id="ELT90439.1"/>
    </source>
</evidence>
<evidence type="ECO:0000259" key="6">
    <source>
        <dbReference type="PROSITE" id="PS50262"/>
    </source>
</evidence>
<dbReference type="OrthoDB" id="10033446at2759"/>
<dbReference type="OMA" id="QCGCESW"/>
<keyword evidence="4 5" id="KW-0472">Membrane</keyword>
<dbReference type="EMBL" id="KB310915">
    <property type="protein sequence ID" value="ELT90439.1"/>
    <property type="molecule type" value="Genomic_DNA"/>
</dbReference>
<dbReference type="Gene3D" id="1.20.1070.10">
    <property type="entry name" value="Rhodopsin 7-helix transmembrane proteins"/>
    <property type="match status" value="1"/>
</dbReference>
<dbReference type="PANTHER" id="PTHR47760">
    <property type="entry name" value="G-PROTEIN COUPLED RECEPTOR B0563.6-LIKE PROTEIN-RELATED"/>
    <property type="match status" value="1"/>
</dbReference>
<proteinExistence type="predicted"/>
<reference evidence="8" key="3">
    <citation type="submission" date="2015-06" db="UniProtKB">
        <authorList>
            <consortium name="EnsemblMetazoa"/>
        </authorList>
    </citation>
    <scope>IDENTIFICATION</scope>
</reference>
<dbReference type="CDD" id="cd14978">
    <property type="entry name" value="7tmA_FMRFamide_R-like"/>
    <property type="match status" value="1"/>
</dbReference>
<evidence type="ECO:0000256" key="5">
    <source>
        <dbReference type="SAM" id="Phobius"/>
    </source>
</evidence>
<sequence length="390" mass="42999">MYSYSSKLSSFYLYNLNAEGADRGSNYIPGLVPPGNPVTPVECLNTTCLPDNTTSVPSLSMGLSERALQVEKVGYVYVMPALCVVCVVLNLLTILVFHQGAFRTPIYAYLTALAAADTVTGAVTLPVGMSRCSSCGVSYTEMVYEVFVFVPVSNMSEGASAWFVVILAVERLLAVTSISVDKTSATAKRRARFVVVAVFVASVLFNLPYFFVITIQRAPFPMAMQTKFGASLAFDVFSWIRATLVQFAPLVVLIILNCFLLREVYRSSKRYQKLVRQGDARNKAQQRLTWMLVGTVVLFIAGNIPVAFSYTILFGVVFGETRSNDLYAIFRVITHLVAIASYALDFVVYCGVNRHFRDALTRSMSCKGLQRKVSDVTPSSNKTNLTPTKY</sequence>
<feature type="transmembrane region" description="Helical" evidence="5">
    <location>
        <begin position="159"/>
        <end position="181"/>
    </location>
</feature>
<feature type="transmembrane region" description="Helical" evidence="5">
    <location>
        <begin position="193"/>
        <end position="216"/>
    </location>
</feature>
<accession>R7T9R6</accession>
<dbReference type="EMBL" id="AMQN01003091">
    <property type="status" value="NOT_ANNOTATED_CDS"/>
    <property type="molecule type" value="Genomic_DNA"/>
</dbReference>
<dbReference type="InterPro" id="IPR000276">
    <property type="entry name" value="GPCR_Rhodpsn"/>
</dbReference>
<feature type="domain" description="G-protein coupled receptors family 1 profile" evidence="6">
    <location>
        <begin position="89"/>
        <end position="349"/>
    </location>
</feature>
<organism evidence="7">
    <name type="scientific">Capitella teleta</name>
    <name type="common">Polychaete worm</name>
    <dbReference type="NCBI Taxonomy" id="283909"/>
    <lineage>
        <taxon>Eukaryota</taxon>
        <taxon>Metazoa</taxon>
        <taxon>Spiralia</taxon>
        <taxon>Lophotrochozoa</taxon>
        <taxon>Annelida</taxon>
        <taxon>Polychaeta</taxon>
        <taxon>Sedentaria</taxon>
        <taxon>Scolecida</taxon>
        <taxon>Capitellidae</taxon>
        <taxon>Capitella</taxon>
    </lineage>
</organism>
<evidence type="ECO:0000256" key="2">
    <source>
        <dbReference type="ARBA" id="ARBA00022692"/>
    </source>
</evidence>
<dbReference type="STRING" id="283909.R7T9R6"/>
<dbReference type="SUPFAM" id="SSF81321">
    <property type="entry name" value="Family A G protein-coupled receptor-like"/>
    <property type="match status" value="1"/>
</dbReference>
<evidence type="ECO:0000313" key="9">
    <source>
        <dbReference type="Proteomes" id="UP000014760"/>
    </source>
</evidence>
<gene>
    <name evidence="7" type="ORF">CAPTEDRAFT_197457</name>
</gene>
<dbReference type="PROSITE" id="PS50262">
    <property type="entry name" value="G_PROTEIN_RECEP_F1_2"/>
    <property type="match status" value="1"/>
</dbReference>
<protein>
    <recommendedName>
        <fullName evidence="6">G-protein coupled receptors family 1 profile domain-containing protein</fullName>
    </recommendedName>
</protein>
<keyword evidence="2 5" id="KW-0812">Transmembrane</keyword>
<reference evidence="9" key="1">
    <citation type="submission" date="2012-12" db="EMBL/GenBank/DDBJ databases">
        <authorList>
            <person name="Hellsten U."/>
            <person name="Grimwood J."/>
            <person name="Chapman J.A."/>
            <person name="Shapiro H."/>
            <person name="Aerts A."/>
            <person name="Otillar R.P."/>
            <person name="Terry A.Y."/>
            <person name="Boore J.L."/>
            <person name="Simakov O."/>
            <person name="Marletaz F."/>
            <person name="Cho S.-J."/>
            <person name="Edsinger-Gonzales E."/>
            <person name="Havlak P."/>
            <person name="Kuo D.-H."/>
            <person name="Larsson T."/>
            <person name="Lv J."/>
            <person name="Arendt D."/>
            <person name="Savage R."/>
            <person name="Osoegawa K."/>
            <person name="de Jong P."/>
            <person name="Lindberg D.R."/>
            <person name="Seaver E.C."/>
            <person name="Weisblat D.A."/>
            <person name="Putnam N.H."/>
            <person name="Grigoriev I.V."/>
            <person name="Rokhsar D.S."/>
        </authorList>
    </citation>
    <scope>NUCLEOTIDE SEQUENCE</scope>
    <source>
        <strain evidence="9">I ESC-2004</strain>
    </source>
</reference>